<dbReference type="EMBL" id="JBHTHZ010000013">
    <property type="protein sequence ID" value="MFD0794751.1"/>
    <property type="molecule type" value="Genomic_DNA"/>
</dbReference>
<proteinExistence type="predicted"/>
<dbReference type="Gene3D" id="3.30.1150.10">
    <property type="match status" value="1"/>
</dbReference>
<keyword evidence="3" id="KW-1133">Transmembrane helix</keyword>
<gene>
    <name evidence="7" type="ORF">ACFQZX_14085</name>
</gene>
<dbReference type="NCBIfam" id="TIGR01352">
    <property type="entry name" value="tonB_Cterm"/>
    <property type="match status" value="1"/>
</dbReference>
<feature type="chain" id="PRO_5046086539" evidence="5">
    <location>
        <begin position="20"/>
        <end position="308"/>
    </location>
</feature>
<keyword evidence="8" id="KW-1185">Reference proteome</keyword>
<comment type="caution">
    <text evidence="7">The sequence shown here is derived from an EMBL/GenBank/DDBJ whole genome shotgun (WGS) entry which is preliminary data.</text>
</comment>
<dbReference type="InterPro" id="IPR037682">
    <property type="entry name" value="TonB_C"/>
</dbReference>
<accession>A0ABW3AW95</accession>
<organism evidence="7 8">
    <name type="scientific">Mucilaginibacter litoreus</name>
    <dbReference type="NCBI Taxonomy" id="1048221"/>
    <lineage>
        <taxon>Bacteria</taxon>
        <taxon>Pseudomonadati</taxon>
        <taxon>Bacteroidota</taxon>
        <taxon>Sphingobacteriia</taxon>
        <taxon>Sphingobacteriales</taxon>
        <taxon>Sphingobacteriaceae</taxon>
        <taxon>Mucilaginibacter</taxon>
    </lineage>
</organism>
<comment type="subcellular location">
    <subcellularLocation>
        <location evidence="1">Membrane</location>
        <topology evidence="1">Single-pass membrane protein</topology>
    </subcellularLocation>
</comment>
<evidence type="ECO:0000313" key="7">
    <source>
        <dbReference type="EMBL" id="MFD0794751.1"/>
    </source>
</evidence>
<dbReference type="PROSITE" id="PS52015">
    <property type="entry name" value="TONB_CTD"/>
    <property type="match status" value="1"/>
</dbReference>
<evidence type="ECO:0000256" key="3">
    <source>
        <dbReference type="ARBA" id="ARBA00022989"/>
    </source>
</evidence>
<dbReference type="Pfam" id="PF20329">
    <property type="entry name" value="DUF6624"/>
    <property type="match status" value="1"/>
</dbReference>
<sequence>MKTFNALIILILSTSTLFAQTNKKLVAEIAAIGKADQQYRVAAIAAAKKYGSGSKQDNELMNRQAAIDKTNLGKVEQIIANYGYPGKTLVGKELSNVAFMVIQHNDLESQEKYLTTFMQAADKGELDASLLPLMIDRVRTAKGKPQVYGTQLHEIKGGGVQIYPIEDEAFVNERRKKAGLPPLQDYLNKWGIKYILPGSVGNPNPKSLYYVRVEQALPAIEPVGGEDAIYSKLAYPEQAKSNNITGFVTVELTVTSSGDTKNLSVAKGLGYGCDEEALRVMKEAKFNNKAGEEAEIRMKLPFPYKTKK</sequence>
<feature type="domain" description="TonB C-terminal" evidence="6">
    <location>
        <begin position="220"/>
        <end position="308"/>
    </location>
</feature>
<dbReference type="Pfam" id="PF03544">
    <property type="entry name" value="TonB_C"/>
    <property type="match status" value="1"/>
</dbReference>
<evidence type="ECO:0000256" key="1">
    <source>
        <dbReference type="ARBA" id="ARBA00004167"/>
    </source>
</evidence>
<dbReference type="InterPro" id="IPR006260">
    <property type="entry name" value="TonB/TolA_C"/>
</dbReference>
<protein>
    <submittedName>
        <fullName evidence="7">TonB family protein</fullName>
    </submittedName>
</protein>
<keyword evidence="4" id="KW-0472">Membrane</keyword>
<evidence type="ECO:0000256" key="2">
    <source>
        <dbReference type="ARBA" id="ARBA00022692"/>
    </source>
</evidence>
<evidence type="ECO:0000256" key="4">
    <source>
        <dbReference type="ARBA" id="ARBA00023136"/>
    </source>
</evidence>
<feature type="signal peptide" evidence="5">
    <location>
        <begin position="1"/>
        <end position="19"/>
    </location>
</feature>
<dbReference type="Proteomes" id="UP001597010">
    <property type="component" value="Unassembled WGS sequence"/>
</dbReference>
<keyword evidence="5" id="KW-0732">Signal</keyword>
<dbReference type="InterPro" id="IPR046732">
    <property type="entry name" value="DUF6624"/>
</dbReference>
<reference evidence="8" key="1">
    <citation type="journal article" date="2019" name="Int. J. Syst. Evol. Microbiol.">
        <title>The Global Catalogue of Microorganisms (GCM) 10K type strain sequencing project: providing services to taxonomists for standard genome sequencing and annotation.</title>
        <authorList>
            <consortium name="The Broad Institute Genomics Platform"/>
            <consortium name="The Broad Institute Genome Sequencing Center for Infectious Disease"/>
            <person name="Wu L."/>
            <person name="Ma J."/>
        </authorList>
    </citation>
    <scope>NUCLEOTIDE SEQUENCE [LARGE SCALE GENOMIC DNA]</scope>
    <source>
        <strain evidence="8">CCUG 61484</strain>
    </source>
</reference>
<dbReference type="SUPFAM" id="SSF74653">
    <property type="entry name" value="TolA/TonB C-terminal domain"/>
    <property type="match status" value="1"/>
</dbReference>
<name>A0ABW3AW95_9SPHI</name>
<keyword evidence="2" id="KW-0812">Transmembrane</keyword>
<evidence type="ECO:0000256" key="5">
    <source>
        <dbReference type="SAM" id="SignalP"/>
    </source>
</evidence>
<evidence type="ECO:0000313" key="8">
    <source>
        <dbReference type="Proteomes" id="UP001597010"/>
    </source>
</evidence>
<evidence type="ECO:0000259" key="6">
    <source>
        <dbReference type="PROSITE" id="PS52015"/>
    </source>
</evidence>